<accession>A0A372JBA9</accession>
<evidence type="ECO:0000256" key="5">
    <source>
        <dbReference type="SAM" id="MobiDB-lite"/>
    </source>
</evidence>
<dbReference type="InterPro" id="IPR050482">
    <property type="entry name" value="Sensor_HK_TwoCompSys"/>
</dbReference>
<dbReference type="Proteomes" id="UP000261811">
    <property type="component" value="Unassembled WGS sequence"/>
</dbReference>
<feature type="transmembrane region" description="Helical" evidence="6">
    <location>
        <begin position="89"/>
        <end position="109"/>
    </location>
</feature>
<evidence type="ECO:0000256" key="4">
    <source>
        <dbReference type="SAM" id="Coils"/>
    </source>
</evidence>
<feature type="compositionally biased region" description="Basic and acidic residues" evidence="5">
    <location>
        <begin position="1"/>
        <end position="11"/>
    </location>
</feature>
<comment type="caution">
    <text evidence="8">The sequence shown here is derived from an EMBL/GenBank/DDBJ whole genome shotgun (WGS) entry which is preliminary data.</text>
</comment>
<dbReference type="CDD" id="cd16917">
    <property type="entry name" value="HATPase_UhpB-NarQ-NarX-like"/>
    <property type="match status" value="1"/>
</dbReference>
<evidence type="ECO:0000256" key="1">
    <source>
        <dbReference type="ARBA" id="ARBA00022679"/>
    </source>
</evidence>
<feature type="domain" description="Histidine kinase" evidence="7">
    <location>
        <begin position="217"/>
        <end position="410"/>
    </location>
</feature>
<keyword evidence="3" id="KW-0902">Two-component regulatory system</keyword>
<dbReference type="Gene3D" id="3.30.565.10">
    <property type="entry name" value="Histidine kinase-like ATPase, C-terminal domain"/>
    <property type="match status" value="1"/>
</dbReference>
<evidence type="ECO:0000256" key="3">
    <source>
        <dbReference type="ARBA" id="ARBA00023012"/>
    </source>
</evidence>
<dbReference type="PANTHER" id="PTHR24421">
    <property type="entry name" value="NITRATE/NITRITE SENSOR PROTEIN NARX-RELATED"/>
    <property type="match status" value="1"/>
</dbReference>
<dbReference type="GO" id="GO:0000155">
    <property type="term" value="F:phosphorelay sensor kinase activity"/>
    <property type="evidence" value="ECO:0007669"/>
    <property type="project" value="InterPro"/>
</dbReference>
<dbReference type="GO" id="GO:0046983">
    <property type="term" value="F:protein dimerization activity"/>
    <property type="evidence" value="ECO:0007669"/>
    <property type="project" value="InterPro"/>
</dbReference>
<dbReference type="PROSITE" id="PS50109">
    <property type="entry name" value="HIS_KIN"/>
    <property type="match status" value="1"/>
</dbReference>
<feature type="transmembrane region" description="Helical" evidence="6">
    <location>
        <begin position="115"/>
        <end position="134"/>
    </location>
</feature>
<dbReference type="EMBL" id="QURH01000985">
    <property type="protein sequence ID" value="RFU37301.1"/>
    <property type="molecule type" value="Genomic_DNA"/>
</dbReference>
<keyword evidence="4" id="KW-0175">Coiled coil</keyword>
<organism evidence="8 9">
    <name type="scientific">Actinomadura logoneensis</name>
    <dbReference type="NCBI Taxonomy" id="2293572"/>
    <lineage>
        <taxon>Bacteria</taxon>
        <taxon>Bacillati</taxon>
        <taxon>Actinomycetota</taxon>
        <taxon>Actinomycetes</taxon>
        <taxon>Streptosporangiales</taxon>
        <taxon>Thermomonosporaceae</taxon>
        <taxon>Actinomadura</taxon>
    </lineage>
</organism>
<dbReference type="InterPro" id="IPR036890">
    <property type="entry name" value="HATPase_C_sf"/>
</dbReference>
<feature type="transmembrane region" description="Helical" evidence="6">
    <location>
        <begin position="36"/>
        <end position="54"/>
    </location>
</feature>
<feature type="transmembrane region" description="Helical" evidence="6">
    <location>
        <begin position="146"/>
        <end position="166"/>
    </location>
</feature>
<evidence type="ECO:0000259" key="7">
    <source>
        <dbReference type="PROSITE" id="PS50109"/>
    </source>
</evidence>
<keyword evidence="6" id="KW-0472">Membrane</keyword>
<dbReference type="GO" id="GO:0016020">
    <property type="term" value="C:membrane"/>
    <property type="evidence" value="ECO:0007669"/>
    <property type="project" value="InterPro"/>
</dbReference>
<evidence type="ECO:0000256" key="6">
    <source>
        <dbReference type="SAM" id="Phobius"/>
    </source>
</evidence>
<keyword evidence="1" id="KW-0808">Transferase</keyword>
<feature type="region of interest" description="Disordered" evidence="5">
    <location>
        <begin position="1"/>
        <end position="28"/>
    </location>
</feature>
<keyword evidence="2 8" id="KW-0418">Kinase</keyword>
<dbReference type="Pfam" id="PF07730">
    <property type="entry name" value="HisKA_3"/>
    <property type="match status" value="1"/>
</dbReference>
<proteinExistence type="predicted"/>
<dbReference type="SMART" id="SM00387">
    <property type="entry name" value="HATPase_c"/>
    <property type="match status" value="1"/>
</dbReference>
<keyword evidence="6" id="KW-1133">Transmembrane helix</keyword>
<keyword evidence="6" id="KW-0812">Transmembrane</keyword>
<reference evidence="8 9" key="1">
    <citation type="submission" date="2018-08" db="EMBL/GenBank/DDBJ databases">
        <title>Actinomadura jelena sp. nov., a novel Actinomycete isolated from soil in Chad.</title>
        <authorList>
            <person name="Shi L."/>
        </authorList>
    </citation>
    <scope>NUCLEOTIDE SEQUENCE [LARGE SCALE GENOMIC DNA]</scope>
    <source>
        <strain evidence="8 9">NEAU-G17</strain>
    </source>
</reference>
<protein>
    <submittedName>
        <fullName evidence="8">Sensor histidine kinase</fullName>
    </submittedName>
</protein>
<dbReference type="Gene3D" id="1.20.5.1930">
    <property type="match status" value="1"/>
</dbReference>
<dbReference type="InterPro" id="IPR005467">
    <property type="entry name" value="His_kinase_dom"/>
</dbReference>
<dbReference type="InterPro" id="IPR011712">
    <property type="entry name" value="Sig_transdc_His_kin_sub3_dim/P"/>
</dbReference>
<evidence type="ECO:0000313" key="8">
    <source>
        <dbReference type="EMBL" id="RFU37301.1"/>
    </source>
</evidence>
<evidence type="ECO:0000256" key="2">
    <source>
        <dbReference type="ARBA" id="ARBA00022777"/>
    </source>
</evidence>
<feature type="transmembrane region" description="Helical" evidence="6">
    <location>
        <begin position="60"/>
        <end position="77"/>
    </location>
</feature>
<dbReference type="InterPro" id="IPR003594">
    <property type="entry name" value="HATPase_dom"/>
</dbReference>
<keyword evidence="9" id="KW-1185">Reference proteome</keyword>
<sequence length="422" mass="45024">MASSAADRKDAGGGLFAGGDGRPDTRAPMTERVGEAFRMLMHIRMLTAAVTLLLIPRESLTVEAFLLVVFIVGLSWVSGRCWRSIAPRFAAHPLLFALDMAVSFGALAISGSVTGPFFLCTVVTAALGGLLYRWQGMLGVAALQMLFYYVVYAATASVSVAHTFQALLGQPFYYPLAGFAGVALRRLLDEYAEQEAARRRAEVHAAAADERARLAREMHDSLAKTLRGIALAASALPVWVERDAERAVAEARRIAEAAETASREARDLLTELRAEALVRPLSEVIAELAGRWSRETGTRVELDLDAALDLAPAARHEVVAILGEALTNVARHAGADLVEVRLSGAGDVLELAVRDDGCGFDPPELADLARDGHYGLVGLTERAERAGAEVALESAPGAGTTVLLRVPAERTDMPAERTAEVS</sequence>
<name>A0A372JBA9_9ACTN</name>
<dbReference type="SUPFAM" id="SSF55874">
    <property type="entry name" value="ATPase domain of HSP90 chaperone/DNA topoisomerase II/histidine kinase"/>
    <property type="match status" value="1"/>
</dbReference>
<feature type="coiled-coil region" evidence="4">
    <location>
        <begin position="241"/>
        <end position="275"/>
    </location>
</feature>
<dbReference type="AlphaFoldDB" id="A0A372JBA9"/>
<evidence type="ECO:0000313" key="9">
    <source>
        <dbReference type="Proteomes" id="UP000261811"/>
    </source>
</evidence>
<dbReference type="Pfam" id="PF02518">
    <property type="entry name" value="HATPase_c"/>
    <property type="match status" value="1"/>
</dbReference>
<gene>
    <name evidence="8" type="ORF">DZF91_33595</name>
</gene>